<dbReference type="GO" id="GO:0043952">
    <property type="term" value="P:protein transport by the Sec complex"/>
    <property type="evidence" value="ECO:0007669"/>
    <property type="project" value="UniProtKB-UniRule"/>
</dbReference>
<keyword evidence="8 9" id="KW-0472">Membrane</keyword>
<evidence type="ECO:0000313" key="10">
    <source>
        <dbReference type="EMBL" id="OGE09710.1"/>
    </source>
</evidence>
<evidence type="ECO:0000256" key="1">
    <source>
        <dbReference type="ARBA" id="ARBA00004370"/>
    </source>
</evidence>
<comment type="caution">
    <text evidence="10">The sequence shown here is derived from an EMBL/GenBank/DDBJ whole genome shotgun (WGS) entry which is preliminary data.</text>
</comment>
<comment type="subcellular location">
    <subcellularLocation>
        <location evidence="9">Cell membrane</location>
        <topology evidence="9">Single-pass membrane protein</topology>
    </subcellularLocation>
    <subcellularLocation>
        <location evidence="1">Membrane</location>
    </subcellularLocation>
</comment>
<dbReference type="GO" id="GO:0008320">
    <property type="term" value="F:protein transmembrane transporter activity"/>
    <property type="evidence" value="ECO:0007669"/>
    <property type="project" value="UniProtKB-UniRule"/>
</dbReference>
<dbReference type="NCBIfam" id="TIGR00964">
    <property type="entry name" value="secE_bact"/>
    <property type="match status" value="1"/>
</dbReference>
<evidence type="ECO:0000256" key="8">
    <source>
        <dbReference type="ARBA" id="ARBA00023136"/>
    </source>
</evidence>
<reference evidence="10 11" key="1">
    <citation type="journal article" date="2016" name="Nat. Commun.">
        <title>Thousands of microbial genomes shed light on interconnected biogeochemical processes in an aquifer system.</title>
        <authorList>
            <person name="Anantharaman K."/>
            <person name="Brown C.T."/>
            <person name="Hug L.A."/>
            <person name="Sharon I."/>
            <person name="Castelle C.J."/>
            <person name="Probst A.J."/>
            <person name="Thomas B.C."/>
            <person name="Singh A."/>
            <person name="Wilkins M.J."/>
            <person name="Karaoz U."/>
            <person name="Brodie E.L."/>
            <person name="Williams K.H."/>
            <person name="Hubbard S.S."/>
            <person name="Banfield J.F."/>
        </authorList>
    </citation>
    <scope>NUCLEOTIDE SEQUENCE [LARGE SCALE GENOMIC DNA]</scope>
</reference>
<keyword evidence="2 9" id="KW-0813">Transport</keyword>
<dbReference type="STRING" id="1797729.A3A60_00065"/>
<feature type="transmembrane region" description="Helical" evidence="9">
    <location>
        <begin position="30"/>
        <end position="52"/>
    </location>
</feature>
<dbReference type="AlphaFoldDB" id="A0A1F5I051"/>
<organism evidence="10 11">
    <name type="scientific">Candidatus Curtissbacteria bacterium RIFCSPLOWO2_01_FULL_42_26</name>
    <dbReference type="NCBI Taxonomy" id="1797729"/>
    <lineage>
        <taxon>Bacteria</taxon>
        <taxon>Candidatus Curtissiibacteriota</taxon>
    </lineage>
</organism>
<dbReference type="PANTHER" id="PTHR33910">
    <property type="entry name" value="PROTEIN TRANSLOCASE SUBUNIT SECE"/>
    <property type="match status" value="1"/>
</dbReference>
<dbReference type="Proteomes" id="UP000179227">
    <property type="component" value="Unassembled WGS sequence"/>
</dbReference>
<comment type="subunit">
    <text evidence="9">Component of the Sec protein translocase complex. Heterotrimer consisting of SecY, SecE and SecG subunits. The heterotrimers can form oligomers, although 1 heterotrimer is thought to be able to translocate proteins. Interacts with the ribosome. Interacts with SecDF, and other proteins may be involved. Interacts with SecA.</text>
</comment>
<dbReference type="Pfam" id="PF00584">
    <property type="entry name" value="SecE"/>
    <property type="match status" value="1"/>
</dbReference>
<evidence type="ECO:0000256" key="2">
    <source>
        <dbReference type="ARBA" id="ARBA00022448"/>
    </source>
</evidence>
<proteinExistence type="inferred from homology"/>
<dbReference type="EMBL" id="MFBS01000017">
    <property type="protein sequence ID" value="OGE09710.1"/>
    <property type="molecule type" value="Genomic_DNA"/>
</dbReference>
<dbReference type="GO" id="GO:0006605">
    <property type="term" value="P:protein targeting"/>
    <property type="evidence" value="ECO:0007669"/>
    <property type="project" value="UniProtKB-UniRule"/>
</dbReference>
<sequence length="61" mass="6814">MAFNPLKYLKESRAELSNVVWPTKQETVRMTVVVIIVSVLVGAYIAGLDTLFTSLVGKFIR</sequence>
<evidence type="ECO:0000256" key="6">
    <source>
        <dbReference type="ARBA" id="ARBA00022989"/>
    </source>
</evidence>
<comment type="similarity">
    <text evidence="9">Belongs to the SecE/SEC61-gamma family.</text>
</comment>
<dbReference type="GO" id="GO:0065002">
    <property type="term" value="P:intracellular protein transmembrane transport"/>
    <property type="evidence" value="ECO:0007669"/>
    <property type="project" value="UniProtKB-UniRule"/>
</dbReference>
<dbReference type="InterPro" id="IPR005807">
    <property type="entry name" value="SecE_bac"/>
</dbReference>
<evidence type="ECO:0000313" key="11">
    <source>
        <dbReference type="Proteomes" id="UP000179227"/>
    </source>
</evidence>
<dbReference type="HAMAP" id="MF_00422">
    <property type="entry name" value="SecE"/>
    <property type="match status" value="1"/>
</dbReference>
<dbReference type="GO" id="GO:0005886">
    <property type="term" value="C:plasma membrane"/>
    <property type="evidence" value="ECO:0007669"/>
    <property type="project" value="UniProtKB-SubCell"/>
</dbReference>
<keyword evidence="7 9" id="KW-0811">Translocation</keyword>
<keyword evidence="6 9" id="KW-1133">Transmembrane helix</keyword>
<dbReference type="Gene3D" id="1.20.5.1030">
    <property type="entry name" value="Preprotein translocase secy subunit"/>
    <property type="match status" value="1"/>
</dbReference>
<dbReference type="InterPro" id="IPR001901">
    <property type="entry name" value="Translocase_SecE/Sec61-g"/>
</dbReference>
<keyword evidence="4 9" id="KW-0812">Transmembrane</keyword>
<dbReference type="PANTHER" id="PTHR33910:SF1">
    <property type="entry name" value="PROTEIN TRANSLOCASE SUBUNIT SECE"/>
    <property type="match status" value="1"/>
</dbReference>
<evidence type="ECO:0000256" key="3">
    <source>
        <dbReference type="ARBA" id="ARBA00022475"/>
    </source>
</evidence>
<keyword evidence="3 9" id="KW-1003">Cell membrane</keyword>
<evidence type="ECO:0000256" key="9">
    <source>
        <dbReference type="HAMAP-Rule" id="MF_00422"/>
    </source>
</evidence>
<comment type="function">
    <text evidence="9">Essential subunit of the Sec protein translocation channel SecYEG. Clamps together the 2 halves of SecY. May contact the channel plug during translocation.</text>
</comment>
<protein>
    <recommendedName>
        <fullName evidence="9">Protein translocase subunit SecE</fullName>
    </recommendedName>
</protein>
<name>A0A1F5I051_9BACT</name>
<evidence type="ECO:0000256" key="7">
    <source>
        <dbReference type="ARBA" id="ARBA00023010"/>
    </source>
</evidence>
<evidence type="ECO:0000256" key="4">
    <source>
        <dbReference type="ARBA" id="ARBA00022692"/>
    </source>
</evidence>
<evidence type="ECO:0000256" key="5">
    <source>
        <dbReference type="ARBA" id="ARBA00022927"/>
    </source>
</evidence>
<dbReference type="InterPro" id="IPR038379">
    <property type="entry name" value="SecE_sf"/>
</dbReference>
<gene>
    <name evidence="9" type="primary">secE</name>
    <name evidence="10" type="ORF">A3A60_00065</name>
</gene>
<accession>A0A1F5I051</accession>
<keyword evidence="5 9" id="KW-0653">Protein transport</keyword>
<dbReference type="GO" id="GO:0009306">
    <property type="term" value="P:protein secretion"/>
    <property type="evidence" value="ECO:0007669"/>
    <property type="project" value="UniProtKB-UniRule"/>
</dbReference>